<feature type="compositionally biased region" description="Polar residues" evidence="1">
    <location>
        <begin position="71"/>
        <end position="93"/>
    </location>
</feature>
<gene>
    <name evidence="2" type="ORF">RHO25_002390</name>
</gene>
<accession>A0ABZ0NE46</accession>
<feature type="region of interest" description="Disordered" evidence="1">
    <location>
        <begin position="112"/>
        <end position="133"/>
    </location>
</feature>
<dbReference type="GeneID" id="90643848"/>
<dbReference type="Proteomes" id="UP001302367">
    <property type="component" value="Chromosome 2"/>
</dbReference>
<feature type="region of interest" description="Disordered" evidence="1">
    <location>
        <begin position="15"/>
        <end position="93"/>
    </location>
</feature>
<proteinExistence type="predicted"/>
<organism evidence="2 3">
    <name type="scientific">Cercospora beticola</name>
    <name type="common">Sugarbeet leaf spot fungus</name>
    <dbReference type="NCBI Taxonomy" id="122368"/>
    <lineage>
        <taxon>Eukaryota</taxon>
        <taxon>Fungi</taxon>
        <taxon>Dikarya</taxon>
        <taxon>Ascomycota</taxon>
        <taxon>Pezizomycotina</taxon>
        <taxon>Dothideomycetes</taxon>
        <taxon>Dothideomycetidae</taxon>
        <taxon>Mycosphaerellales</taxon>
        <taxon>Mycosphaerellaceae</taxon>
        <taxon>Cercospora</taxon>
    </lineage>
</organism>
<evidence type="ECO:0000256" key="1">
    <source>
        <dbReference type="SAM" id="MobiDB-lite"/>
    </source>
</evidence>
<evidence type="ECO:0000313" key="2">
    <source>
        <dbReference type="EMBL" id="WPA97779.1"/>
    </source>
</evidence>
<reference evidence="2 3" key="1">
    <citation type="submission" date="2023-09" db="EMBL/GenBank/DDBJ databases">
        <title>Complete-Gapless Cercospora beticola genome.</title>
        <authorList>
            <person name="Wyatt N.A."/>
            <person name="Spanner R.E."/>
            <person name="Bolton M.D."/>
        </authorList>
    </citation>
    <scope>NUCLEOTIDE SEQUENCE [LARGE SCALE GENOMIC DNA]</scope>
    <source>
        <strain evidence="2">Cb09-40</strain>
    </source>
</reference>
<dbReference type="EMBL" id="CP134185">
    <property type="protein sequence ID" value="WPA97779.1"/>
    <property type="molecule type" value="Genomic_DNA"/>
</dbReference>
<feature type="compositionally biased region" description="Basic and acidic residues" evidence="1">
    <location>
        <begin position="34"/>
        <end position="47"/>
    </location>
</feature>
<feature type="compositionally biased region" description="Basic and acidic residues" evidence="1">
    <location>
        <begin position="61"/>
        <end position="70"/>
    </location>
</feature>
<sequence length="133" mass="15016">MVYFNVCPNQHYTAEARTGDAASSNTSQQQSNQNREDVDLPSEERTPQLHNDNSFLSARDTAAESHKPKSSESNQKIPAQTTREFIDLTGTQATTTRITEDEWRKRIGLPAIKRTEVDLTKESDKHDPSNKAR</sequence>
<name>A0ABZ0NE46_CERBT</name>
<dbReference type="RefSeq" id="XP_065458315.1">
    <property type="nucleotide sequence ID" value="XM_065602243.1"/>
</dbReference>
<protein>
    <submittedName>
        <fullName evidence="2">Uncharacterized protein</fullName>
    </submittedName>
</protein>
<evidence type="ECO:0000313" key="3">
    <source>
        <dbReference type="Proteomes" id="UP001302367"/>
    </source>
</evidence>
<keyword evidence="3" id="KW-1185">Reference proteome</keyword>
<feature type="compositionally biased region" description="Low complexity" evidence="1">
    <location>
        <begin position="23"/>
        <end position="33"/>
    </location>
</feature>
<feature type="compositionally biased region" description="Basic and acidic residues" evidence="1">
    <location>
        <begin position="113"/>
        <end position="133"/>
    </location>
</feature>